<keyword evidence="6 10" id="KW-0812">Transmembrane</keyword>
<dbReference type="PROSITE" id="PS51257">
    <property type="entry name" value="PROKAR_LIPOPROTEIN"/>
    <property type="match status" value="1"/>
</dbReference>
<feature type="transmembrane region" description="Helical" evidence="10">
    <location>
        <begin position="866"/>
        <end position="885"/>
    </location>
</feature>
<evidence type="ECO:0000256" key="4">
    <source>
        <dbReference type="ARBA" id="ARBA00012483"/>
    </source>
</evidence>
<comment type="subcellular location">
    <subcellularLocation>
        <location evidence="2">Endomembrane system</location>
        <topology evidence="2">Multi-pass membrane protein</topology>
    </subcellularLocation>
</comment>
<dbReference type="EC" id="2.3.2.27" evidence="4"/>
<feature type="domain" description="DUF2921" evidence="12">
    <location>
        <begin position="290"/>
        <end position="480"/>
    </location>
</feature>
<comment type="catalytic activity">
    <reaction evidence="1">
        <text>S-ubiquitinyl-[E2 ubiquitin-conjugating enzyme]-L-cysteine + [acceptor protein]-L-lysine = [E2 ubiquitin-conjugating enzyme]-L-cysteine + N(6)-ubiquitinyl-[acceptor protein]-L-lysine.</text>
        <dbReference type="EC" id="2.3.2.27"/>
    </reaction>
</comment>
<dbReference type="GO" id="GO:0061630">
    <property type="term" value="F:ubiquitin protein ligase activity"/>
    <property type="evidence" value="ECO:0007669"/>
    <property type="project" value="UniProtKB-EC"/>
</dbReference>
<keyword evidence="7" id="KW-0833">Ubl conjugation pathway</keyword>
<evidence type="ECO:0000256" key="8">
    <source>
        <dbReference type="ARBA" id="ARBA00022989"/>
    </source>
</evidence>
<dbReference type="InterPro" id="IPR057425">
    <property type="entry name" value="DUF2921_N"/>
</dbReference>
<name>A0A835DKK6_TETSI</name>
<dbReference type="InterPro" id="IPR021319">
    <property type="entry name" value="DUF2921"/>
</dbReference>
<evidence type="ECO:0000256" key="10">
    <source>
        <dbReference type="SAM" id="Phobius"/>
    </source>
</evidence>
<comment type="pathway">
    <text evidence="3">Protein modification; protein ubiquitination.</text>
</comment>
<dbReference type="Pfam" id="PF11145">
    <property type="entry name" value="DUF2921"/>
    <property type="match status" value="1"/>
</dbReference>
<accession>A0A835DKK6</accession>
<reference evidence="13 14" key="1">
    <citation type="submission" date="2020-04" db="EMBL/GenBank/DDBJ databases">
        <title>Plant Genome Project.</title>
        <authorList>
            <person name="Zhang R.-G."/>
        </authorList>
    </citation>
    <scope>NUCLEOTIDE SEQUENCE [LARGE SCALE GENOMIC DNA]</scope>
    <source>
        <strain evidence="13">YNK0</strain>
        <tissue evidence="13">Leaf</tissue>
    </source>
</reference>
<feature type="domain" description="DUF2921" evidence="12">
    <location>
        <begin position="518"/>
        <end position="717"/>
    </location>
</feature>
<protein>
    <recommendedName>
        <fullName evidence="4">RING-type E3 ubiquitin transferase</fullName>
        <ecNumber evidence="4">2.3.2.27</ecNumber>
    </recommendedName>
</protein>
<proteinExistence type="predicted"/>
<evidence type="ECO:0000256" key="6">
    <source>
        <dbReference type="ARBA" id="ARBA00022692"/>
    </source>
</evidence>
<comment type="caution">
    <text evidence="13">The sequence shown here is derived from an EMBL/GenBank/DDBJ whole genome shotgun (WGS) entry which is preliminary data.</text>
</comment>
<dbReference type="PANTHER" id="PTHR33389">
    <property type="entry name" value="FAMILY PROTEIN, PUTATIVE (DUF2921)-RELATED"/>
    <property type="match status" value="1"/>
</dbReference>
<evidence type="ECO:0000256" key="3">
    <source>
        <dbReference type="ARBA" id="ARBA00004906"/>
    </source>
</evidence>
<feature type="domain" description="SWEET-like" evidence="11">
    <location>
        <begin position="729"/>
        <end position="1016"/>
    </location>
</feature>
<dbReference type="PANTHER" id="PTHR33389:SF4">
    <property type="entry name" value="PII, URIDYLYLTRANSFERASE (DUF2921)"/>
    <property type="match status" value="1"/>
</dbReference>
<gene>
    <name evidence="13" type="ORF">HHK36_006117</name>
</gene>
<feature type="transmembrane region" description="Helical" evidence="10">
    <location>
        <begin position="816"/>
        <end position="836"/>
    </location>
</feature>
<keyword evidence="9 10" id="KW-0472">Membrane</keyword>
<organism evidence="13 14">
    <name type="scientific">Tetracentron sinense</name>
    <name type="common">Spur-leaf</name>
    <dbReference type="NCBI Taxonomy" id="13715"/>
    <lineage>
        <taxon>Eukaryota</taxon>
        <taxon>Viridiplantae</taxon>
        <taxon>Streptophyta</taxon>
        <taxon>Embryophyta</taxon>
        <taxon>Tracheophyta</taxon>
        <taxon>Spermatophyta</taxon>
        <taxon>Magnoliopsida</taxon>
        <taxon>Trochodendrales</taxon>
        <taxon>Trochodendraceae</taxon>
        <taxon>Tetracentron</taxon>
    </lineage>
</organism>
<evidence type="ECO:0000259" key="12">
    <source>
        <dbReference type="Pfam" id="PF25333"/>
    </source>
</evidence>
<evidence type="ECO:0000256" key="9">
    <source>
        <dbReference type="ARBA" id="ARBA00023136"/>
    </source>
</evidence>
<feature type="transmembrane region" description="Helical" evidence="10">
    <location>
        <begin position="741"/>
        <end position="762"/>
    </location>
</feature>
<dbReference type="AlphaFoldDB" id="A0A835DKK6"/>
<dbReference type="Proteomes" id="UP000655225">
    <property type="component" value="Unassembled WGS sequence"/>
</dbReference>
<feature type="transmembrane region" description="Helical" evidence="10">
    <location>
        <begin position="988"/>
        <end position="1010"/>
    </location>
</feature>
<keyword evidence="8 10" id="KW-1133">Transmembrane helix</keyword>
<evidence type="ECO:0000313" key="13">
    <source>
        <dbReference type="EMBL" id="KAF8406996.1"/>
    </source>
</evidence>
<evidence type="ECO:0000256" key="1">
    <source>
        <dbReference type="ARBA" id="ARBA00000900"/>
    </source>
</evidence>
<keyword evidence="14" id="KW-1185">Reference proteome</keyword>
<dbReference type="OMA" id="EVKKECA"/>
<dbReference type="EMBL" id="JABCRI010000004">
    <property type="protein sequence ID" value="KAF8406996.1"/>
    <property type="molecule type" value="Genomic_DNA"/>
</dbReference>
<evidence type="ECO:0000259" key="11">
    <source>
        <dbReference type="Pfam" id="PF11145"/>
    </source>
</evidence>
<feature type="transmembrane region" description="Helical" evidence="10">
    <location>
        <begin position="774"/>
        <end position="796"/>
    </location>
</feature>
<sequence length="1068" mass="121224">MKIIALVVHVQILVGLLGFSCFGFTNSYKEIYADFEIKTRDDPSVTYNYDRLDEVKKECGFVLSSASELKPDDNRVYSIRNELSFRNGDWDQEADGAPLMPFDDRDMVNNSTDLQSPLNLVSFTVLDVKLAHRSKNMVSVSGLLSLGITTNGPFSDRSYDISPQFEMWVGNSRLTVVFQGVYAESGESDGERVLCLLGTTNLPSRQPDSTDPWEWMKGSGSNYNQPPLLQDDQILLVLRYPKILTLISRAVRGEMKSLNKKSNLKYFDKIHISSQLGPFVNYQFGSEGVVSKACDPYPYHDNLMDSGIDIYKGFEFCEILQRFTAGEAFTIVPNWRCNSTDEYCSKLGPFVSVRDIKATDGGFNNVRLLMKDVRCEPRSVHYNASSARVSAIFRAVPPLENQYFARERTALNNMTLSAEGIWNSSSGQLCMVGCLGIVDAKAERCESRICLYVPLSFSIKQRSIIVGSISRINNRTGSYFPLSFEKLVRPTELWDRFSTSYLSYKYSKIKSAGAFLERSEPFNFGTVIKKSLLTYPTLEDTQAFLVSLSLLSEDLTLHVSAIPDPLPKVYPVRNSIEMDILSLGPLFGRYWSSINGSTLEEDIPFHDKPESTEKDLLMNVSAQLTLTGKPYGNISVLFLEGLYNPHVGKMYLIGCRDVRASWMILFESMDLEAGLDCLIEVKVEYPPTTARWLINPTAKISITSQRNEDDPLHFSPINLQTLPILYRKQREDILSRRGVEGILRILTLSMAIACILSQLFYIRDKVDSVPYISLVMLGVQALGYSLPLITGAEALFKRMASESDERPSYDLDKSQWFHVIDYTVKLLILVAFLLTLRLGQKVWKSRIRLLTRTPLEPGRVPSDRRVLLVSLVIHTVGFVIVLIVHSMNASQRPLRQQKYIDRRGNTYTLREWETELEEYLGLVQDFFLLPQTMGNILWQIHCQPLRKVYYVGITVVRLLPHVYDYIRAPVFNPYFSEEYEFVNPSLDFYSKFGDIAIPVMAVVLAIVVYIQQRWSYEKLSQTLNSGQVKLLPLGSKVYERLPSQAFEAELVSGANETVANGREHEDEE</sequence>
<evidence type="ECO:0000256" key="2">
    <source>
        <dbReference type="ARBA" id="ARBA00004127"/>
    </source>
</evidence>
<keyword evidence="5" id="KW-0808">Transferase</keyword>
<feature type="domain" description="DUF2921" evidence="12">
    <location>
        <begin position="55"/>
        <end position="271"/>
    </location>
</feature>
<dbReference type="Pfam" id="PF25333">
    <property type="entry name" value="DUF2921_N"/>
    <property type="match status" value="3"/>
</dbReference>
<evidence type="ECO:0000256" key="7">
    <source>
        <dbReference type="ARBA" id="ARBA00022786"/>
    </source>
</evidence>
<dbReference type="OrthoDB" id="618601at2759"/>
<dbReference type="GO" id="GO:0012505">
    <property type="term" value="C:endomembrane system"/>
    <property type="evidence" value="ECO:0007669"/>
    <property type="project" value="UniProtKB-SubCell"/>
</dbReference>
<evidence type="ECO:0000313" key="14">
    <source>
        <dbReference type="Proteomes" id="UP000655225"/>
    </source>
</evidence>
<evidence type="ECO:0000256" key="5">
    <source>
        <dbReference type="ARBA" id="ARBA00022679"/>
    </source>
</evidence>